<dbReference type="Proteomes" id="UP000018050">
    <property type="component" value="Unassembled WGS sequence"/>
</dbReference>
<feature type="region of interest" description="Disordered" evidence="1">
    <location>
        <begin position="18"/>
        <end position="78"/>
    </location>
</feature>
<dbReference type="GeneID" id="25274477"/>
<sequence>MLARQDDALCSAFYKRARAAKTAEKPQEGLSNATVRTGSTSIRLSTQRETVLNMKTKRKQQQQTQQTQQQQKQRQKQQ</sequence>
<organism evidence="2 3">
    <name type="scientific">Eimeria acervulina</name>
    <name type="common">Coccidian parasite</name>
    <dbReference type="NCBI Taxonomy" id="5801"/>
    <lineage>
        <taxon>Eukaryota</taxon>
        <taxon>Sar</taxon>
        <taxon>Alveolata</taxon>
        <taxon>Apicomplexa</taxon>
        <taxon>Conoidasida</taxon>
        <taxon>Coccidia</taxon>
        <taxon>Eucoccidiorida</taxon>
        <taxon>Eimeriorina</taxon>
        <taxon>Eimeriidae</taxon>
        <taxon>Eimeria</taxon>
    </lineage>
</organism>
<dbReference type="EMBL" id="HG671932">
    <property type="protein sequence ID" value="CDI81969.1"/>
    <property type="molecule type" value="Genomic_DNA"/>
</dbReference>
<evidence type="ECO:0000313" key="3">
    <source>
        <dbReference type="Proteomes" id="UP000018050"/>
    </source>
</evidence>
<accession>U6GTP3</accession>
<feature type="compositionally biased region" description="Low complexity" evidence="1">
    <location>
        <begin position="61"/>
        <end position="72"/>
    </location>
</feature>
<proteinExistence type="predicted"/>
<protein>
    <submittedName>
        <fullName evidence="2">Uncharacterized protein</fullName>
    </submittedName>
</protein>
<evidence type="ECO:0000256" key="1">
    <source>
        <dbReference type="SAM" id="MobiDB-lite"/>
    </source>
</evidence>
<gene>
    <name evidence="2" type="ORF">EAH_00064070</name>
</gene>
<evidence type="ECO:0000313" key="2">
    <source>
        <dbReference type="EMBL" id="CDI81969.1"/>
    </source>
</evidence>
<keyword evidence="3" id="KW-1185">Reference proteome</keyword>
<reference evidence="2" key="2">
    <citation type="submission" date="2013-10" db="EMBL/GenBank/DDBJ databases">
        <authorList>
            <person name="Aslett M."/>
        </authorList>
    </citation>
    <scope>NUCLEOTIDE SEQUENCE [LARGE SCALE GENOMIC DNA]</scope>
    <source>
        <strain evidence="2">Houghton</strain>
    </source>
</reference>
<dbReference type="VEuPathDB" id="ToxoDB:EAH_00064070"/>
<name>U6GTP3_EIMAC</name>
<dbReference type="RefSeq" id="XP_013248475.1">
    <property type="nucleotide sequence ID" value="XM_013393021.1"/>
</dbReference>
<reference evidence="2" key="1">
    <citation type="submission" date="2013-10" db="EMBL/GenBank/DDBJ databases">
        <title>Genomic analysis of the causative agents of coccidiosis in chickens.</title>
        <authorList>
            <person name="Reid A.J."/>
            <person name="Blake D."/>
            <person name="Billington K."/>
            <person name="Browne H."/>
            <person name="Dunn M."/>
            <person name="Hung S."/>
            <person name="Kawahara F."/>
            <person name="Miranda-Saavedra D."/>
            <person name="Mourier T."/>
            <person name="Nagra H."/>
            <person name="Otto T.D."/>
            <person name="Rawlings N."/>
            <person name="Sanchez A."/>
            <person name="Sanders M."/>
            <person name="Subramaniam C."/>
            <person name="Tay Y."/>
            <person name="Dear P."/>
            <person name="Doerig C."/>
            <person name="Gruber A."/>
            <person name="Parkinson J."/>
            <person name="Shirley M."/>
            <person name="Wan K.L."/>
            <person name="Berriman M."/>
            <person name="Tomley F."/>
            <person name="Pain A."/>
        </authorList>
    </citation>
    <scope>NUCLEOTIDE SEQUENCE [LARGE SCALE GENOMIC DNA]</scope>
    <source>
        <strain evidence="2">Houghton</strain>
    </source>
</reference>
<dbReference type="AlphaFoldDB" id="U6GTP3"/>
<feature type="compositionally biased region" description="Polar residues" evidence="1">
    <location>
        <begin position="29"/>
        <end position="50"/>
    </location>
</feature>